<protein>
    <submittedName>
        <fullName evidence="3">Histone H2B.3</fullName>
    </submittedName>
</protein>
<dbReference type="GO" id="GO:0000786">
    <property type="term" value="C:nucleosome"/>
    <property type="evidence" value="ECO:0007669"/>
    <property type="project" value="InterPro"/>
</dbReference>
<dbReference type="GO" id="GO:0046982">
    <property type="term" value="F:protein heterodimerization activity"/>
    <property type="evidence" value="ECO:0007669"/>
    <property type="project" value="InterPro"/>
</dbReference>
<comment type="caution">
    <text evidence="3">The sequence shown here is derived from an EMBL/GenBank/DDBJ whole genome shotgun (WGS) entry which is preliminary data.</text>
</comment>
<sequence length="142" mass="16698">MAAAQRGRKKTQNQRRRKSYGRRHQTKQGKSQHKQRSQTRRKPALKQERSSHGKKSSSKEYDSNKVLKQLKRDNKLLSNKAKGLMISFVNDIYKRVSMEAERLRKQTRRPTIGPTQMQAALWEVMPKKRVRHSAAPVSRRSY</sequence>
<keyword evidence="4" id="KW-1185">Reference proteome</keyword>
<dbReference type="eggNOG" id="ENOG502RTWE">
    <property type="taxonomic scope" value="Eukaryota"/>
</dbReference>
<evidence type="ECO:0000313" key="3">
    <source>
        <dbReference type="EMBL" id="KYO17317.1"/>
    </source>
</evidence>
<gene>
    <name evidence="3" type="primary">44G24.1</name>
    <name evidence="3" type="ORF">Y1Q_0022363</name>
</gene>
<evidence type="ECO:0000256" key="2">
    <source>
        <dbReference type="SAM" id="MobiDB-lite"/>
    </source>
</evidence>
<dbReference type="Gene3D" id="1.10.20.10">
    <property type="entry name" value="Histone, subunit A"/>
    <property type="match status" value="1"/>
</dbReference>
<accession>A0A151LYH9</accession>
<dbReference type="Proteomes" id="UP000050525">
    <property type="component" value="Unassembled WGS sequence"/>
</dbReference>
<reference evidence="3 4" key="1">
    <citation type="journal article" date="2012" name="Genome Biol.">
        <title>Sequencing three crocodilian genomes to illuminate the evolution of archosaurs and amniotes.</title>
        <authorList>
            <person name="St John J.A."/>
            <person name="Braun E.L."/>
            <person name="Isberg S.R."/>
            <person name="Miles L.G."/>
            <person name="Chong A.Y."/>
            <person name="Gongora J."/>
            <person name="Dalzell P."/>
            <person name="Moran C."/>
            <person name="Bed'hom B."/>
            <person name="Abzhanov A."/>
            <person name="Burgess S.C."/>
            <person name="Cooksey A.M."/>
            <person name="Castoe T.A."/>
            <person name="Crawford N.G."/>
            <person name="Densmore L.D."/>
            <person name="Drew J.C."/>
            <person name="Edwards S.V."/>
            <person name="Faircloth B.C."/>
            <person name="Fujita M.K."/>
            <person name="Greenwold M.J."/>
            <person name="Hoffmann F.G."/>
            <person name="Howard J.M."/>
            <person name="Iguchi T."/>
            <person name="Janes D.E."/>
            <person name="Khan S.Y."/>
            <person name="Kohno S."/>
            <person name="de Koning A.J."/>
            <person name="Lance S.L."/>
            <person name="McCarthy F.M."/>
            <person name="McCormack J.E."/>
            <person name="Merchant M.E."/>
            <person name="Peterson D.G."/>
            <person name="Pollock D.D."/>
            <person name="Pourmand N."/>
            <person name="Raney B.J."/>
            <person name="Roessler K.A."/>
            <person name="Sanford J.R."/>
            <person name="Sawyer R.H."/>
            <person name="Schmidt C.J."/>
            <person name="Triplett E.W."/>
            <person name="Tuberville T.D."/>
            <person name="Venegas-Anaya M."/>
            <person name="Howard J.T."/>
            <person name="Jarvis E.D."/>
            <person name="Guillette L.J.Jr."/>
            <person name="Glenn T.C."/>
            <person name="Green R.E."/>
            <person name="Ray D.A."/>
        </authorList>
    </citation>
    <scope>NUCLEOTIDE SEQUENCE [LARGE SCALE GENOMIC DNA]</scope>
    <source>
        <strain evidence="3">KSC_2009_1</strain>
    </source>
</reference>
<organism evidence="3 4">
    <name type="scientific">Alligator mississippiensis</name>
    <name type="common">American alligator</name>
    <dbReference type="NCBI Taxonomy" id="8496"/>
    <lineage>
        <taxon>Eukaryota</taxon>
        <taxon>Metazoa</taxon>
        <taxon>Chordata</taxon>
        <taxon>Craniata</taxon>
        <taxon>Vertebrata</taxon>
        <taxon>Euteleostomi</taxon>
        <taxon>Archelosauria</taxon>
        <taxon>Archosauria</taxon>
        <taxon>Crocodylia</taxon>
        <taxon>Alligatoridae</taxon>
        <taxon>Alligatorinae</taxon>
        <taxon>Alligator</taxon>
    </lineage>
</organism>
<name>A0A151LYH9_ALLMI</name>
<comment type="similarity">
    <text evidence="1">Belongs to the histone H2B family.</text>
</comment>
<dbReference type="OrthoDB" id="9426660at2759"/>
<feature type="region of interest" description="Disordered" evidence="2">
    <location>
        <begin position="1"/>
        <end position="68"/>
    </location>
</feature>
<dbReference type="AlphaFoldDB" id="A0A151LYH9"/>
<dbReference type="EMBL" id="AKHW03007028">
    <property type="protein sequence ID" value="KYO17317.1"/>
    <property type="molecule type" value="Genomic_DNA"/>
</dbReference>
<dbReference type="GO" id="GO:0003677">
    <property type="term" value="F:DNA binding"/>
    <property type="evidence" value="ECO:0007669"/>
    <property type="project" value="InterPro"/>
</dbReference>
<dbReference type="SUPFAM" id="SSF47113">
    <property type="entry name" value="Histone-fold"/>
    <property type="match status" value="1"/>
</dbReference>
<dbReference type="SMART" id="SM00427">
    <property type="entry name" value="H2B"/>
    <property type="match status" value="1"/>
</dbReference>
<dbReference type="GO" id="GO:0030527">
    <property type="term" value="F:structural constituent of chromatin"/>
    <property type="evidence" value="ECO:0007669"/>
    <property type="project" value="InterPro"/>
</dbReference>
<proteinExistence type="inferred from homology"/>
<evidence type="ECO:0000256" key="1">
    <source>
        <dbReference type="ARBA" id="ARBA00006846"/>
    </source>
</evidence>
<dbReference type="InterPro" id="IPR000558">
    <property type="entry name" value="Histone_H2B"/>
</dbReference>
<dbReference type="PANTHER" id="PTHR23428">
    <property type="entry name" value="HISTONE H2B"/>
    <property type="match status" value="1"/>
</dbReference>
<evidence type="ECO:0000313" key="4">
    <source>
        <dbReference type="Proteomes" id="UP000050525"/>
    </source>
</evidence>
<dbReference type="STRING" id="8496.A0A151LYH9"/>
<feature type="compositionally biased region" description="Basic residues" evidence="2">
    <location>
        <begin position="1"/>
        <end position="44"/>
    </location>
</feature>
<feature type="compositionally biased region" description="Basic and acidic residues" evidence="2">
    <location>
        <begin position="45"/>
        <end position="68"/>
    </location>
</feature>
<dbReference type="GeneID" id="102563988"/>
<dbReference type="InterPro" id="IPR009072">
    <property type="entry name" value="Histone-fold"/>
</dbReference>
<dbReference type="PRINTS" id="PR00621">
    <property type="entry name" value="HISTONEH2B"/>
</dbReference>
<dbReference type="KEGG" id="amj:102563988"/>